<dbReference type="GO" id="GO:0008376">
    <property type="term" value="F:acetylgalactosaminyltransferase activity"/>
    <property type="evidence" value="ECO:0007669"/>
    <property type="project" value="InterPro"/>
</dbReference>
<sequence length="102" mass="11831">MQILFHNNNSGHLAYSGRLDVPEVYRAITLHPLKDPATMRRMHLFLLEEELKQLRFRLLLLSRDVLVSLENLGTIGNFPNAKELMKGMLHERCPHSMRGILL</sequence>
<name>A0A183JB55_9BILA</name>
<organism evidence="4">
    <name type="scientific">Soboliphyme baturini</name>
    <dbReference type="NCBI Taxonomy" id="241478"/>
    <lineage>
        <taxon>Eukaryota</taxon>
        <taxon>Metazoa</taxon>
        <taxon>Ecdysozoa</taxon>
        <taxon>Nematoda</taxon>
        <taxon>Enoplea</taxon>
        <taxon>Dorylaimia</taxon>
        <taxon>Dioctophymatida</taxon>
        <taxon>Dioctophymatoidea</taxon>
        <taxon>Soboliphymatidae</taxon>
        <taxon>Soboliphyme</taxon>
    </lineage>
</organism>
<keyword evidence="1" id="KW-0333">Golgi apparatus</keyword>
<dbReference type="OrthoDB" id="431432at2759"/>
<dbReference type="GO" id="GO:0032580">
    <property type="term" value="C:Golgi cisterna membrane"/>
    <property type="evidence" value="ECO:0007669"/>
    <property type="project" value="UniProtKB-SubCell"/>
</dbReference>
<keyword evidence="1" id="KW-0812">Transmembrane</keyword>
<reference evidence="4" key="1">
    <citation type="submission" date="2016-06" db="UniProtKB">
        <authorList>
            <consortium name="WormBaseParasite"/>
        </authorList>
    </citation>
    <scope>IDENTIFICATION</scope>
</reference>
<keyword evidence="3" id="KW-1185">Reference proteome</keyword>
<dbReference type="EMBL" id="UZAM01020267">
    <property type="protein sequence ID" value="VDP54124.1"/>
    <property type="molecule type" value="Genomic_DNA"/>
</dbReference>
<evidence type="ECO:0000313" key="2">
    <source>
        <dbReference type="EMBL" id="VDP54124.1"/>
    </source>
</evidence>
<evidence type="ECO:0000313" key="3">
    <source>
        <dbReference type="Proteomes" id="UP000270296"/>
    </source>
</evidence>
<gene>
    <name evidence="2" type="ORF">SBAD_LOCUS13103</name>
</gene>
<comment type="subcellular location">
    <subcellularLocation>
        <location evidence="1">Golgi apparatus</location>
        <location evidence="1">Golgi stack membrane</location>
        <topology evidence="1">Single-pass type II membrane protein</topology>
    </subcellularLocation>
</comment>
<keyword evidence="1" id="KW-0808">Transferase</keyword>
<evidence type="ECO:0000256" key="1">
    <source>
        <dbReference type="RuleBase" id="RU364016"/>
    </source>
</evidence>
<dbReference type="Pfam" id="PF05679">
    <property type="entry name" value="CHGN"/>
    <property type="match status" value="1"/>
</dbReference>
<protein>
    <recommendedName>
        <fullName evidence="1">Hexosyltransferase</fullName>
        <ecNumber evidence="1">2.4.1.-</ecNumber>
    </recommendedName>
</protein>
<reference evidence="2 3" key="2">
    <citation type="submission" date="2018-11" db="EMBL/GenBank/DDBJ databases">
        <authorList>
            <consortium name="Pathogen Informatics"/>
        </authorList>
    </citation>
    <scope>NUCLEOTIDE SEQUENCE [LARGE SCALE GENOMIC DNA]</scope>
</reference>
<accession>A0A183JB55</accession>
<dbReference type="WBParaSite" id="SBAD_0001351901-mRNA-1">
    <property type="protein sequence ID" value="SBAD_0001351901-mRNA-1"/>
    <property type="gene ID" value="SBAD_0001351901"/>
</dbReference>
<dbReference type="InterPro" id="IPR008428">
    <property type="entry name" value="Chond_GalNAc"/>
</dbReference>
<dbReference type="AlphaFoldDB" id="A0A183JB55"/>
<keyword evidence="1" id="KW-0735">Signal-anchor</keyword>
<dbReference type="EC" id="2.4.1.-" evidence="1"/>
<proteinExistence type="inferred from homology"/>
<evidence type="ECO:0000313" key="4">
    <source>
        <dbReference type="WBParaSite" id="SBAD_0001351901-mRNA-1"/>
    </source>
</evidence>
<comment type="similarity">
    <text evidence="1">Belongs to the chondroitin N-acetylgalactosaminyltransferase family.</text>
</comment>
<dbReference type="Proteomes" id="UP000270296">
    <property type="component" value="Unassembled WGS sequence"/>
</dbReference>